<keyword evidence="4" id="KW-0963">Cytoplasm</keyword>
<comment type="subcellular location">
    <subcellularLocation>
        <location evidence="1">Cytoplasm</location>
    </subcellularLocation>
</comment>
<evidence type="ECO:0000313" key="8">
    <source>
        <dbReference type="EMBL" id="GAG44185.1"/>
    </source>
</evidence>
<evidence type="ECO:0000256" key="4">
    <source>
        <dbReference type="ARBA" id="ARBA00022490"/>
    </source>
</evidence>
<dbReference type="GO" id="GO:0008676">
    <property type="term" value="F:3-deoxy-8-phosphooctulonate synthase activity"/>
    <property type="evidence" value="ECO:0007669"/>
    <property type="project" value="UniProtKB-EC"/>
</dbReference>
<feature type="non-terminal residue" evidence="8">
    <location>
        <position position="53"/>
    </location>
</feature>
<gene>
    <name evidence="8" type="ORF">S01H1_85991</name>
</gene>
<evidence type="ECO:0000259" key="7">
    <source>
        <dbReference type="Pfam" id="PF00793"/>
    </source>
</evidence>
<organism evidence="8">
    <name type="scientific">marine sediment metagenome</name>
    <dbReference type="NCBI Taxonomy" id="412755"/>
    <lineage>
        <taxon>unclassified sequences</taxon>
        <taxon>metagenomes</taxon>
        <taxon>ecological metagenomes</taxon>
    </lineage>
</organism>
<dbReference type="InterPro" id="IPR006269">
    <property type="entry name" value="KDO8P_synthase"/>
</dbReference>
<reference evidence="8" key="1">
    <citation type="journal article" date="2014" name="Front. Microbiol.">
        <title>High frequency of phylogenetically diverse reductive dehalogenase-homologous genes in deep subseafloor sedimentary metagenomes.</title>
        <authorList>
            <person name="Kawai M."/>
            <person name="Futagami T."/>
            <person name="Toyoda A."/>
            <person name="Takaki Y."/>
            <person name="Nishi S."/>
            <person name="Hori S."/>
            <person name="Arai W."/>
            <person name="Tsubouchi T."/>
            <person name="Morono Y."/>
            <person name="Uchiyama I."/>
            <person name="Ito T."/>
            <person name="Fujiyama A."/>
            <person name="Inagaki F."/>
            <person name="Takami H."/>
        </authorList>
    </citation>
    <scope>NUCLEOTIDE SEQUENCE</scope>
    <source>
        <strain evidence="8">Expedition CK06-06</strain>
    </source>
</reference>
<dbReference type="InterPro" id="IPR013785">
    <property type="entry name" value="Aldolase_TIM"/>
</dbReference>
<feature type="domain" description="DAHP synthetase I/KDSA" evidence="7">
    <location>
        <begin position="2"/>
        <end position="49"/>
    </location>
</feature>
<evidence type="ECO:0000256" key="6">
    <source>
        <dbReference type="ARBA" id="ARBA00049112"/>
    </source>
</evidence>
<evidence type="ECO:0000256" key="1">
    <source>
        <dbReference type="ARBA" id="ARBA00004496"/>
    </source>
</evidence>
<accession>X0XLY7</accession>
<protein>
    <recommendedName>
        <fullName evidence="3">3-deoxy-8-phosphooctulonate synthase</fullName>
        <ecNumber evidence="3">2.5.1.55</ecNumber>
    </recommendedName>
</protein>
<comment type="caution">
    <text evidence="8">The sequence shown here is derived from an EMBL/GenBank/DDBJ whole genome shotgun (WGS) entry which is preliminary data.</text>
</comment>
<evidence type="ECO:0000256" key="2">
    <source>
        <dbReference type="ARBA" id="ARBA00010499"/>
    </source>
</evidence>
<sequence>FLAPWDIVNVVEKVKSTGNNRILITERGVMFGYNNLVADLRSIKIMQDTAGPV</sequence>
<dbReference type="GO" id="GO:0005737">
    <property type="term" value="C:cytoplasm"/>
    <property type="evidence" value="ECO:0007669"/>
    <property type="project" value="UniProtKB-SubCell"/>
</dbReference>
<dbReference type="InterPro" id="IPR006218">
    <property type="entry name" value="DAHP1/KDSA"/>
</dbReference>
<keyword evidence="5" id="KW-0808">Transferase</keyword>
<dbReference type="EC" id="2.5.1.55" evidence="3"/>
<proteinExistence type="inferred from homology"/>
<dbReference type="EMBL" id="BARS01059315">
    <property type="protein sequence ID" value="GAG44185.1"/>
    <property type="molecule type" value="Genomic_DNA"/>
</dbReference>
<dbReference type="PANTHER" id="PTHR21057">
    <property type="entry name" value="PHOSPHO-2-DEHYDRO-3-DEOXYHEPTONATE ALDOLASE"/>
    <property type="match status" value="1"/>
</dbReference>
<comment type="similarity">
    <text evidence="2">Belongs to the KdsA family.</text>
</comment>
<feature type="non-terminal residue" evidence="8">
    <location>
        <position position="1"/>
    </location>
</feature>
<comment type="catalytic activity">
    <reaction evidence="6">
        <text>D-arabinose 5-phosphate + phosphoenolpyruvate + H2O = 3-deoxy-alpha-D-manno-2-octulosonate-8-phosphate + phosphate</text>
        <dbReference type="Rhea" id="RHEA:14053"/>
        <dbReference type="ChEBI" id="CHEBI:15377"/>
        <dbReference type="ChEBI" id="CHEBI:43474"/>
        <dbReference type="ChEBI" id="CHEBI:57693"/>
        <dbReference type="ChEBI" id="CHEBI:58702"/>
        <dbReference type="ChEBI" id="CHEBI:85985"/>
        <dbReference type="EC" id="2.5.1.55"/>
    </reaction>
</comment>
<evidence type="ECO:0000256" key="5">
    <source>
        <dbReference type="ARBA" id="ARBA00022679"/>
    </source>
</evidence>
<evidence type="ECO:0000256" key="3">
    <source>
        <dbReference type="ARBA" id="ARBA00012693"/>
    </source>
</evidence>
<dbReference type="Gene3D" id="3.20.20.70">
    <property type="entry name" value="Aldolase class I"/>
    <property type="match status" value="1"/>
</dbReference>
<dbReference type="SUPFAM" id="SSF51569">
    <property type="entry name" value="Aldolase"/>
    <property type="match status" value="1"/>
</dbReference>
<dbReference type="Pfam" id="PF00793">
    <property type="entry name" value="DAHP_synth_1"/>
    <property type="match status" value="1"/>
</dbReference>
<name>X0XLY7_9ZZZZ</name>
<dbReference type="AlphaFoldDB" id="X0XLY7"/>